<dbReference type="Pfam" id="PF16055">
    <property type="entry name" value="DUF4798"/>
    <property type="match status" value="1"/>
</dbReference>
<dbReference type="HOGENOM" id="CLU_051740_0_0_1"/>
<proteinExistence type="predicted"/>
<dbReference type="InterPro" id="IPR032056">
    <property type="entry name" value="DUF4798"/>
</dbReference>
<dbReference type="KEGG" id="dgr:6569548"/>
<evidence type="ECO:0000256" key="1">
    <source>
        <dbReference type="SAM" id="MobiDB-lite"/>
    </source>
</evidence>
<dbReference type="OrthoDB" id="7839010at2759"/>
<dbReference type="eggNOG" id="ENOG502T82T">
    <property type="taxonomic scope" value="Eukaryota"/>
</dbReference>
<reference evidence="2 3" key="1">
    <citation type="journal article" date="2007" name="Nature">
        <title>Evolution of genes and genomes on the Drosophila phylogeny.</title>
        <authorList>
            <consortium name="Drosophila 12 Genomes Consortium"/>
            <person name="Clark A.G."/>
            <person name="Eisen M.B."/>
            <person name="Smith D.R."/>
            <person name="Bergman C.M."/>
            <person name="Oliver B."/>
            <person name="Markow T.A."/>
            <person name="Kaufman T.C."/>
            <person name="Kellis M."/>
            <person name="Gelbart W."/>
            <person name="Iyer V.N."/>
            <person name="Pollard D.A."/>
            <person name="Sackton T.B."/>
            <person name="Larracuente A.M."/>
            <person name="Singh N.D."/>
            <person name="Abad J.P."/>
            <person name="Abt D.N."/>
            <person name="Adryan B."/>
            <person name="Aguade M."/>
            <person name="Akashi H."/>
            <person name="Anderson W.W."/>
            <person name="Aquadro C.F."/>
            <person name="Ardell D.H."/>
            <person name="Arguello R."/>
            <person name="Artieri C.G."/>
            <person name="Barbash D.A."/>
            <person name="Barker D."/>
            <person name="Barsanti P."/>
            <person name="Batterham P."/>
            <person name="Batzoglou S."/>
            <person name="Begun D."/>
            <person name="Bhutkar A."/>
            <person name="Blanco E."/>
            <person name="Bosak S.A."/>
            <person name="Bradley R.K."/>
            <person name="Brand A.D."/>
            <person name="Brent M.R."/>
            <person name="Brooks A.N."/>
            <person name="Brown R.H."/>
            <person name="Butlin R.K."/>
            <person name="Caggese C."/>
            <person name="Calvi B.R."/>
            <person name="Bernardo de Carvalho A."/>
            <person name="Caspi A."/>
            <person name="Castrezana S."/>
            <person name="Celniker S.E."/>
            <person name="Chang J.L."/>
            <person name="Chapple C."/>
            <person name="Chatterji S."/>
            <person name="Chinwalla A."/>
            <person name="Civetta A."/>
            <person name="Clifton S.W."/>
            <person name="Comeron J.M."/>
            <person name="Costello J.C."/>
            <person name="Coyne J.A."/>
            <person name="Daub J."/>
            <person name="David R.G."/>
            <person name="Delcher A.L."/>
            <person name="Delehaunty K."/>
            <person name="Do C.B."/>
            <person name="Ebling H."/>
            <person name="Edwards K."/>
            <person name="Eickbush T."/>
            <person name="Evans J.D."/>
            <person name="Filipski A."/>
            <person name="Findeiss S."/>
            <person name="Freyhult E."/>
            <person name="Fulton L."/>
            <person name="Fulton R."/>
            <person name="Garcia A.C."/>
            <person name="Gardiner A."/>
            <person name="Garfield D.A."/>
            <person name="Garvin B.E."/>
            <person name="Gibson G."/>
            <person name="Gilbert D."/>
            <person name="Gnerre S."/>
            <person name="Godfrey J."/>
            <person name="Good R."/>
            <person name="Gotea V."/>
            <person name="Gravely B."/>
            <person name="Greenberg A.J."/>
            <person name="Griffiths-Jones S."/>
            <person name="Gross S."/>
            <person name="Guigo R."/>
            <person name="Gustafson E.A."/>
            <person name="Haerty W."/>
            <person name="Hahn M.W."/>
            <person name="Halligan D.L."/>
            <person name="Halpern A.L."/>
            <person name="Halter G.M."/>
            <person name="Han M.V."/>
            <person name="Heger A."/>
            <person name="Hillier L."/>
            <person name="Hinrichs A.S."/>
            <person name="Holmes I."/>
            <person name="Hoskins R.A."/>
            <person name="Hubisz M.J."/>
            <person name="Hultmark D."/>
            <person name="Huntley M.A."/>
            <person name="Jaffe D.B."/>
            <person name="Jagadeeshan S."/>
            <person name="Jeck W.R."/>
            <person name="Johnson J."/>
            <person name="Jones C.D."/>
            <person name="Jordan W.C."/>
            <person name="Karpen G.H."/>
            <person name="Kataoka E."/>
            <person name="Keightley P.D."/>
            <person name="Kheradpour P."/>
            <person name="Kirkness E.F."/>
            <person name="Koerich L.B."/>
            <person name="Kristiansen K."/>
            <person name="Kudrna D."/>
            <person name="Kulathinal R.J."/>
            <person name="Kumar S."/>
            <person name="Kwok R."/>
            <person name="Lander E."/>
            <person name="Langley C.H."/>
            <person name="Lapoint R."/>
            <person name="Lazzaro B.P."/>
            <person name="Lee S.J."/>
            <person name="Levesque L."/>
            <person name="Li R."/>
            <person name="Lin C.F."/>
            <person name="Lin M.F."/>
            <person name="Lindblad-Toh K."/>
            <person name="Llopart A."/>
            <person name="Long M."/>
            <person name="Low L."/>
            <person name="Lozovsky E."/>
            <person name="Lu J."/>
            <person name="Luo M."/>
            <person name="Machado C.A."/>
            <person name="Makalowski W."/>
            <person name="Marzo M."/>
            <person name="Matsuda M."/>
            <person name="Matzkin L."/>
            <person name="McAllister B."/>
            <person name="McBride C.S."/>
            <person name="McKernan B."/>
            <person name="McKernan K."/>
            <person name="Mendez-Lago M."/>
            <person name="Minx P."/>
            <person name="Mollenhauer M.U."/>
            <person name="Montooth K."/>
            <person name="Mount S.M."/>
            <person name="Mu X."/>
            <person name="Myers E."/>
            <person name="Negre B."/>
            <person name="Newfeld S."/>
            <person name="Nielsen R."/>
            <person name="Noor M.A."/>
            <person name="O'Grady P."/>
            <person name="Pachter L."/>
            <person name="Papaceit M."/>
            <person name="Parisi M.J."/>
            <person name="Parisi M."/>
            <person name="Parts L."/>
            <person name="Pedersen J.S."/>
            <person name="Pesole G."/>
            <person name="Phillippy A.M."/>
            <person name="Ponting C.P."/>
            <person name="Pop M."/>
            <person name="Porcelli D."/>
            <person name="Powell J.R."/>
            <person name="Prohaska S."/>
            <person name="Pruitt K."/>
            <person name="Puig M."/>
            <person name="Quesneville H."/>
            <person name="Ram K.R."/>
            <person name="Rand D."/>
            <person name="Rasmussen M.D."/>
            <person name="Reed L.K."/>
            <person name="Reenan R."/>
            <person name="Reily A."/>
            <person name="Remington K.A."/>
            <person name="Rieger T.T."/>
            <person name="Ritchie M.G."/>
            <person name="Robin C."/>
            <person name="Rogers Y.H."/>
            <person name="Rohde C."/>
            <person name="Rozas J."/>
            <person name="Rubenfield M.J."/>
            <person name="Ruiz A."/>
            <person name="Russo S."/>
            <person name="Salzberg S.L."/>
            <person name="Sanchez-Gracia A."/>
            <person name="Saranga D.J."/>
            <person name="Sato H."/>
            <person name="Schaeffer S.W."/>
            <person name="Schatz M.C."/>
            <person name="Schlenke T."/>
            <person name="Schwartz R."/>
            <person name="Segarra C."/>
            <person name="Singh R.S."/>
            <person name="Sirot L."/>
            <person name="Sirota M."/>
            <person name="Sisneros N.B."/>
            <person name="Smith C.D."/>
            <person name="Smith T.F."/>
            <person name="Spieth J."/>
            <person name="Stage D.E."/>
            <person name="Stark A."/>
            <person name="Stephan W."/>
            <person name="Strausberg R.L."/>
            <person name="Strempel S."/>
            <person name="Sturgill D."/>
            <person name="Sutton G."/>
            <person name="Sutton G.G."/>
            <person name="Tao W."/>
            <person name="Teichmann S."/>
            <person name="Tobari Y.N."/>
            <person name="Tomimura Y."/>
            <person name="Tsolas J.M."/>
            <person name="Valente V.L."/>
            <person name="Venter E."/>
            <person name="Venter J.C."/>
            <person name="Vicario S."/>
            <person name="Vieira F.G."/>
            <person name="Vilella A.J."/>
            <person name="Villasante A."/>
            <person name="Walenz B."/>
            <person name="Wang J."/>
            <person name="Wasserman M."/>
            <person name="Watts T."/>
            <person name="Wilson D."/>
            <person name="Wilson R.K."/>
            <person name="Wing R.A."/>
            <person name="Wolfner M.F."/>
            <person name="Wong A."/>
            <person name="Wong G.K."/>
            <person name="Wu C.I."/>
            <person name="Wu G."/>
            <person name="Yamamoto D."/>
            <person name="Yang H.P."/>
            <person name="Yang S.P."/>
            <person name="Yorke J.A."/>
            <person name="Yoshida K."/>
            <person name="Zdobnov E."/>
            <person name="Zhang P."/>
            <person name="Zhang Y."/>
            <person name="Zimin A.V."/>
            <person name="Baldwin J."/>
            <person name="Abdouelleil A."/>
            <person name="Abdulkadir J."/>
            <person name="Abebe A."/>
            <person name="Abera B."/>
            <person name="Abreu J."/>
            <person name="Acer S.C."/>
            <person name="Aftuck L."/>
            <person name="Alexander A."/>
            <person name="An P."/>
            <person name="Anderson E."/>
            <person name="Anderson S."/>
            <person name="Arachi H."/>
            <person name="Azer M."/>
            <person name="Bachantsang P."/>
            <person name="Barry A."/>
            <person name="Bayul T."/>
            <person name="Berlin A."/>
            <person name="Bessette D."/>
            <person name="Bloom T."/>
            <person name="Blye J."/>
            <person name="Boguslavskiy L."/>
            <person name="Bonnet C."/>
            <person name="Boukhgalter B."/>
            <person name="Bourzgui I."/>
            <person name="Brown A."/>
            <person name="Cahill P."/>
            <person name="Channer S."/>
            <person name="Cheshatsang Y."/>
            <person name="Chuda L."/>
            <person name="Citroen M."/>
            <person name="Collymore A."/>
            <person name="Cooke P."/>
            <person name="Costello M."/>
            <person name="D'Aco K."/>
            <person name="Daza R."/>
            <person name="De Haan G."/>
            <person name="DeGray S."/>
            <person name="DeMaso C."/>
            <person name="Dhargay N."/>
            <person name="Dooley K."/>
            <person name="Dooley E."/>
            <person name="Doricent M."/>
            <person name="Dorje P."/>
            <person name="Dorjee K."/>
            <person name="Dupes A."/>
            <person name="Elong R."/>
            <person name="Falk J."/>
            <person name="Farina A."/>
            <person name="Faro S."/>
            <person name="Ferguson D."/>
            <person name="Fisher S."/>
            <person name="Foley C.D."/>
            <person name="Franke A."/>
            <person name="Friedrich D."/>
            <person name="Gadbois L."/>
            <person name="Gearin G."/>
            <person name="Gearin C.R."/>
            <person name="Giannoukos G."/>
            <person name="Goode T."/>
            <person name="Graham J."/>
            <person name="Grandbois E."/>
            <person name="Grewal S."/>
            <person name="Gyaltsen K."/>
            <person name="Hafez N."/>
            <person name="Hagos B."/>
            <person name="Hall J."/>
            <person name="Henson C."/>
            <person name="Hollinger A."/>
            <person name="Honan T."/>
            <person name="Huard M.D."/>
            <person name="Hughes L."/>
            <person name="Hurhula B."/>
            <person name="Husby M.E."/>
            <person name="Kamat A."/>
            <person name="Kanga B."/>
            <person name="Kashin S."/>
            <person name="Khazanovich D."/>
            <person name="Kisner P."/>
            <person name="Lance K."/>
            <person name="Lara M."/>
            <person name="Lee W."/>
            <person name="Lennon N."/>
            <person name="Letendre F."/>
            <person name="LeVine R."/>
            <person name="Lipovsky A."/>
            <person name="Liu X."/>
            <person name="Liu J."/>
            <person name="Liu S."/>
            <person name="Lokyitsang T."/>
            <person name="Lokyitsang Y."/>
            <person name="Lubonja R."/>
            <person name="Lui A."/>
            <person name="MacDonald P."/>
            <person name="Magnisalis V."/>
            <person name="Maru K."/>
            <person name="Matthews C."/>
            <person name="McCusker W."/>
            <person name="McDonough S."/>
            <person name="Mehta T."/>
            <person name="Meldrim J."/>
            <person name="Meneus L."/>
            <person name="Mihai O."/>
            <person name="Mihalev A."/>
            <person name="Mihova T."/>
            <person name="Mittelman R."/>
            <person name="Mlenga V."/>
            <person name="Montmayeur A."/>
            <person name="Mulrain L."/>
            <person name="Navidi A."/>
            <person name="Naylor J."/>
            <person name="Negash T."/>
            <person name="Nguyen T."/>
            <person name="Nguyen N."/>
            <person name="Nicol R."/>
            <person name="Norbu C."/>
            <person name="Norbu N."/>
            <person name="Novod N."/>
            <person name="O'Neill B."/>
            <person name="Osman S."/>
            <person name="Markiewicz E."/>
            <person name="Oyono O.L."/>
            <person name="Patti C."/>
            <person name="Phunkhang P."/>
            <person name="Pierre F."/>
            <person name="Priest M."/>
            <person name="Raghuraman S."/>
            <person name="Rege F."/>
            <person name="Reyes R."/>
            <person name="Rise C."/>
            <person name="Rogov P."/>
            <person name="Ross K."/>
            <person name="Ryan E."/>
            <person name="Settipalli S."/>
            <person name="Shea T."/>
            <person name="Sherpa N."/>
            <person name="Shi L."/>
            <person name="Shih D."/>
            <person name="Sparrow T."/>
            <person name="Spaulding J."/>
            <person name="Stalker J."/>
            <person name="Stange-Thomann N."/>
            <person name="Stavropoulos S."/>
            <person name="Stone C."/>
            <person name="Strader C."/>
            <person name="Tesfaye S."/>
            <person name="Thomson T."/>
            <person name="Thoulutsang Y."/>
            <person name="Thoulutsang D."/>
            <person name="Topham K."/>
            <person name="Topping I."/>
            <person name="Tsamla T."/>
            <person name="Vassiliev H."/>
            <person name="Vo A."/>
            <person name="Wangchuk T."/>
            <person name="Wangdi T."/>
            <person name="Weiand M."/>
            <person name="Wilkinson J."/>
            <person name="Wilson A."/>
            <person name="Yadav S."/>
            <person name="Young G."/>
            <person name="Yu Q."/>
            <person name="Zembek L."/>
            <person name="Zhong D."/>
            <person name="Zimmer A."/>
            <person name="Zwirko Z."/>
            <person name="Jaffe D.B."/>
            <person name="Alvarez P."/>
            <person name="Brockman W."/>
            <person name="Butler J."/>
            <person name="Chin C."/>
            <person name="Gnerre S."/>
            <person name="Grabherr M."/>
            <person name="Kleber M."/>
            <person name="Mauceli E."/>
            <person name="MacCallum I."/>
        </authorList>
    </citation>
    <scope>NUCLEOTIDE SEQUENCE [LARGE SCALE GENOMIC DNA]</scope>
    <source>
        <strain evidence="3">Tucson 15287-2541.00</strain>
    </source>
</reference>
<dbReference type="InParanoid" id="B4JWP9"/>
<feature type="compositionally biased region" description="Acidic residues" evidence="1">
    <location>
        <begin position="376"/>
        <end position="395"/>
    </location>
</feature>
<feature type="region of interest" description="Disordered" evidence="1">
    <location>
        <begin position="374"/>
        <end position="395"/>
    </location>
</feature>
<organism evidence="3">
    <name type="scientific">Drosophila grimshawi</name>
    <name type="common">Hawaiian fruit fly</name>
    <name type="synonym">Idiomyia grimshawi</name>
    <dbReference type="NCBI Taxonomy" id="7222"/>
    <lineage>
        <taxon>Eukaryota</taxon>
        <taxon>Metazoa</taxon>
        <taxon>Ecdysozoa</taxon>
        <taxon>Arthropoda</taxon>
        <taxon>Hexapoda</taxon>
        <taxon>Insecta</taxon>
        <taxon>Pterygota</taxon>
        <taxon>Neoptera</taxon>
        <taxon>Endopterygota</taxon>
        <taxon>Diptera</taxon>
        <taxon>Brachycera</taxon>
        <taxon>Muscomorpha</taxon>
        <taxon>Ephydroidea</taxon>
        <taxon>Drosophilidae</taxon>
        <taxon>Drosophila</taxon>
        <taxon>Hawaiian Drosophila</taxon>
    </lineage>
</organism>
<dbReference type="FunCoup" id="B4JWP9">
    <property type="interactions" value="71"/>
</dbReference>
<dbReference type="AlphaFoldDB" id="B4JWP9"/>
<feature type="region of interest" description="Disordered" evidence="1">
    <location>
        <begin position="206"/>
        <end position="232"/>
    </location>
</feature>
<dbReference type="EMBL" id="CH916376">
    <property type="protein sequence ID" value="EDV95175.1"/>
    <property type="molecule type" value="Genomic_DNA"/>
</dbReference>
<evidence type="ECO:0000313" key="3">
    <source>
        <dbReference type="Proteomes" id="UP000001070"/>
    </source>
</evidence>
<protein>
    <submittedName>
        <fullName evidence="2">GH17716</fullName>
    </submittedName>
</protein>
<name>B4JWP9_DROGR</name>
<dbReference type="Proteomes" id="UP000001070">
    <property type="component" value="Unassembled WGS sequence"/>
</dbReference>
<keyword evidence="3" id="KW-1185">Reference proteome</keyword>
<feature type="compositionally biased region" description="Polar residues" evidence="1">
    <location>
        <begin position="206"/>
        <end position="215"/>
    </location>
</feature>
<evidence type="ECO:0000313" key="2">
    <source>
        <dbReference type="EMBL" id="EDV95175.1"/>
    </source>
</evidence>
<dbReference type="PhylomeDB" id="B4JWP9"/>
<accession>B4JWP9</accession>
<gene>
    <name evidence="2" type="primary">Dgri\GH17716</name>
    <name evidence="2" type="ORF">Dgri_GH17716</name>
</gene>
<sequence>MDHHTYAKSGSKKWSVEEKRLLVTKRIEAEDLFSKYSSKQAEPWKKFKDMAKIGDYSERALRKQWLNMVQRYRVQKSTMQVTLLSKQCIDVLNEEWEYFGEIHAYMNQKTTDLHSYALKEPNVLPEHSNNNNSNGSGNNNLAMLGVVNDHSFCASTRAAKSELSAPAVVIKEEVDSLDVSDEGQQESVDFGDIIISQPNNEFNTVAGEGSQSTMYSDSESEESSQPSDPVTVEVSDLSEVDAIMGSPLSAKFAADVCEASTAEQIPASFETASVSMPRDEQTAAKSWARWTARLATLVEQTTAPTKPMKRKRKAMSERDKYYRHRRRYEHRMELRLGNLCKVAGQLLEHLVPGMNVTPLLMNINNNVDYNCTSSCDDGDDDTEDDDDNDDKDGQQ</sequence>
<dbReference type="OMA" id="YRIHKAN"/>